<dbReference type="InterPro" id="IPR000630">
    <property type="entry name" value="Ribosomal_uS8"/>
</dbReference>
<evidence type="ECO:0000256" key="1">
    <source>
        <dbReference type="ARBA" id="ARBA00006471"/>
    </source>
</evidence>
<keyword evidence="5" id="KW-0699">rRNA-binding</keyword>
<keyword evidence="5" id="KW-0694">RNA-binding</keyword>
<dbReference type="EMBL" id="MHSU01000025">
    <property type="protein sequence ID" value="OHA50066.1"/>
    <property type="molecule type" value="Genomic_DNA"/>
</dbReference>
<dbReference type="GO" id="GO:0005840">
    <property type="term" value="C:ribosome"/>
    <property type="evidence" value="ECO:0007669"/>
    <property type="project" value="UniProtKB-KW"/>
</dbReference>
<comment type="similarity">
    <text evidence="1 5 6">Belongs to the universal ribosomal protein uS8 family.</text>
</comment>
<proteinExistence type="inferred from homology"/>
<accession>A0A1G2PP25</accession>
<dbReference type="Gene3D" id="3.30.1370.30">
    <property type="match status" value="1"/>
</dbReference>
<organism evidence="7 8">
    <name type="scientific">Candidatus Terrybacteria bacterium RIFCSPHIGHO2_02_41_19</name>
    <dbReference type="NCBI Taxonomy" id="1802364"/>
    <lineage>
        <taxon>Bacteria</taxon>
        <taxon>Candidatus Terryibacteriota</taxon>
    </lineage>
</organism>
<dbReference type="InterPro" id="IPR035987">
    <property type="entry name" value="Ribosomal_uS8_sf"/>
</dbReference>
<dbReference type="Pfam" id="PF00410">
    <property type="entry name" value="Ribosomal_S8"/>
    <property type="match status" value="1"/>
</dbReference>
<dbReference type="Proteomes" id="UP000178646">
    <property type="component" value="Unassembled WGS sequence"/>
</dbReference>
<dbReference type="GO" id="GO:0003735">
    <property type="term" value="F:structural constituent of ribosome"/>
    <property type="evidence" value="ECO:0007669"/>
    <property type="project" value="InterPro"/>
</dbReference>
<evidence type="ECO:0000256" key="2">
    <source>
        <dbReference type="ARBA" id="ARBA00022980"/>
    </source>
</evidence>
<protein>
    <recommendedName>
        <fullName evidence="4 5">Small ribosomal subunit protein uS8</fullName>
    </recommendedName>
</protein>
<dbReference type="GO" id="GO:0019843">
    <property type="term" value="F:rRNA binding"/>
    <property type="evidence" value="ECO:0007669"/>
    <property type="project" value="UniProtKB-UniRule"/>
</dbReference>
<evidence type="ECO:0000256" key="5">
    <source>
        <dbReference type="HAMAP-Rule" id="MF_01302"/>
    </source>
</evidence>
<dbReference type="PROSITE" id="PS00053">
    <property type="entry name" value="RIBOSOMAL_S8"/>
    <property type="match status" value="1"/>
</dbReference>
<dbReference type="HAMAP" id="MF_01302_B">
    <property type="entry name" value="Ribosomal_uS8_B"/>
    <property type="match status" value="1"/>
</dbReference>
<dbReference type="GO" id="GO:1990904">
    <property type="term" value="C:ribonucleoprotein complex"/>
    <property type="evidence" value="ECO:0007669"/>
    <property type="project" value="UniProtKB-KW"/>
</dbReference>
<evidence type="ECO:0000256" key="3">
    <source>
        <dbReference type="ARBA" id="ARBA00023274"/>
    </source>
</evidence>
<dbReference type="Gene3D" id="3.30.1490.10">
    <property type="match status" value="1"/>
</dbReference>
<sequence length="129" mass="14418">MDPIADMLTSIRNAQAARKETVSIPYSKIKMGIAKVLAKEKFIKEADHKGKKVKKTIDIVLNYNNSNLPAITSLKRVSKPSRRIYSPSSKIKKVRQGFGFQILSTPRGIISGKEARREKIGGEVICEVY</sequence>
<keyword evidence="3 5" id="KW-0687">Ribonucleoprotein</keyword>
<evidence type="ECO:0000313" key="8">
    <source>
        <dbReference type="Proteomes" id="UP000178646"/>
    </source>
</evidence>
<dbReference type="PANTHER" id="PTHR11758">
    <property type="entry name" value="40S RIBOSOMAL PROTEIN S15A"/>
    <property type="match status" value="1"/>
</dbReference>
<dbReference type="GO" id="GO:0005737">
    <property type="term" value="C:cytoplasm"/>
    <property type="evidence" value="ECO:0007669"/>
    <property type="project" value="UniProtKB-ARBA"/>
</dbReference>
<comment type="function">
    <text evidence="5">One of the primary rRNA binding proteins, it binds directly to 16S rRNA central domain where it helps coordinate assembly of the platform of the 30S subunit.</text>
</comment>
<gene>
    <name evidence="5" type="primary">rpsH</name>
    <name evidence="7" type="ORF">A2W59_01385</name>
</gene>
<comment type="subunit">
    <text evidence="5">Part of the 30S ribosomal subunit. Contacts proteins S5 and S12.</text>
</comment>
<dbReference type="InterPro" id="IPR047863">
    <property type="entry name" value="Ribosomal_uS8_CS"/>
</dbReference>
<keyword evidence="2 5" id="KW-0689">Ribosomal protein</keyword>
<name>A0A1G2PP25_9BACT</name>
<dbReference type="FunFam" id="3.30.1490.10:FF:000001">
    <property type="entry name" value="30S ribosomal protein S8"/>
    <property type="match status" value="1"/>
</dbReference>
<evidence type="ECO:0000313" key="7">
    <source>
        <dbReference type="EMBL" id="OHA50066.1"/>
    </source>
</evidence>
<comment type="caution">
    <text evidence="7">The sequence shown here is derived from an EMBL/GenBank/DDBJ whole genome shotgun (WGS) entry which is preliminary data.</text>
</comment>
<dbReference type="AlphaFoldDB" id="A0A1G2PP25"/>
<dbReference type="NCBIfam" id="NF001109">
    <property type="entry name" value="PRK00136.1"/>
    <property type="match status" value="1"/>
</dbReference>
<reference evidence="7 8" key="1">
    <citation type="journal article" date="2016" name="Nat. Commun.">
        <title>Thousands of microbial genomes shed light on interconnected biogeochemical processes in an aquifer system.</title>
        <authorList>
            <person name="Anantharaman K."/>
            <person name="Brown C.T."/>
            <person name="Hug L.A."/>
            <person name="Sharon I."/>
            <person name="Castelle C.J."/>
            <person name="Probst A.J."/>
            <person name="Thomas B.C."/>
            <person name="Singh A."/>
            <person name="Wilkins M.J."/>
            <person name="Karaoz U."/>
            <person name="Brodie E.L."/>
            <person name="Williams K.H."/>
            <person name="Hubbard S.S."/>
            <person name="Banfield J.F."/>
        </authorList>
    </citation>
    <scope>NUCLEOTIDE SEQUENCE [LARGE SCALE GENOMIC DNA]</scope>
</reference>
<dbReference type="SUPFAM" id="SSF56047">
    <property type="entry name" value="Ribosomal protein S8"/>
    <property type="match status" value="1"/>
</dbReference>
<dbReference type="GO" id="GO:0006412">
    <property type="term" value="P:translation"/>
    <property type="evidence" value="ECO:0007669"/>
    <property type="project" value="UniProtKB-UniRule"/>
</dbReference>
<evidence type="ECO:0000256" key="4">
    <source>
        <dbReference type="ARBA" id="ARBA00035258"/>
    </source>
</evidence>
<evidence type="ECO:0000256" key="6">
    <source>
        <dbReference type="RuleBase" id="RU003660"/>
    </source>
</evidence>